<gene>
    <name evidence="1" type="ORF">Zm00014a_033840</name>
</gene>
<sequence length="28" mass="3361">MRHRFESPSAHLCFLILARRELYGRMGI</sequence>
<comment type="caution">
    <text evidence="1">The sequence shown here is derived from an EMBL/GenBank/DDBJ whole genome shotgun (WGS) entry which is preliminary data.</text>
</comment>
<name>A0A3L6DGC9_MAIZE</name>
<dbReference type="AlphaFoldDB" id="A0A3L6DGC9"/>
<dbReference type="Proteomes" id="UP000251960">
    <property type="component" value="Chromosome 9"/>
</dbReference>
<organism evidence="1">
    <name type="scientific">Zea mays</name>
    <name type="common">Maize</name>
    <dbReference type="NCBI Taxonomy" id="4577"/>
    <lineage>
        <taxon>Eukaryota</taxon>
        <taxon>Viridiplantae</taxon>
        <taxon>Streptophyta</taxon>
        <taxon>Embryophyta</taxon>
        <taxon>Tracheophyta</taxon>
        <taxon>Spermatophyta</taxon>
        <taxon>Magnoliopsida</taxon>
        <taxon>Liliopsida</taxon>
        <taxon>Poales</taxon>
        <taxon>Poaceae</taxon>
        <taxon>PACMAD clade</taxon>
        <taxon>Panicoideae</taxon>
        <taxon>Andropogonodae</taxon>
        <taxon>Andropogoneae</taxon>
        <taxon>Tripsacinae</taxon>
        <taxon>Zea</taxon>
    </lineage>
</organism>
<evidence type="ECO:0000313" key="1">
    <source>
        <dbReference type="EMBL" id="PWZ07655.1"/>
    </source>
</evidence>
<reference evidence="1" key="1">
    <citation type="journal article" date="2018" name="Nat. Genet.">
        <title>Extensive intraspecific gene order and gene structural variations between Mo17 and other maize genomes.</title>
        <authorList>
            <person name="Sun S."/>
            <person name="Zhou Y."/>
            <person name="Chen J."/>
            <person name="Shi J."/>
            <person name="Zhao H."/>
            <person name="Zhao H."/>
            <person name="Song W."/>
            <person name="Zhang M."/>
            <person name="Cui Y."/>
            <person name="Dong X."/>
            <person name="Liu H."/>
            <person name="Ma X."/>
            <person name="Jiao Y."/>
            <person name="Wang B."/>
            <person name="Wei X."/>
            <person name="Stein J.C."/>
            <person name="Glaubitz J.C."/>
            <person name="Lu F."/>
            <person name="Yu G."/>
            <person name="Liang C."/>
            <person name="Fengler K."/>
            <person name="Li B."/>
            <person name="Rafalski A."/>
            <person name="Schnable P.S."/>
            <person name="Ware D.H."/>
            <person name="Buckler E.S."/>
            <person name="Lai J."/>
        </authorList>
    </citation>
    <scope>NUCLEOTIDE SEQUENCE [LARGE SCALE GENOMIC DNA]</scope>
    <source>
        <tissue evidence="1">Seedling</tissue>
    </source>
</reference>
<accession>A0A3L6DGC9</accession>
<dbReference type="EMBL" id="NCVQ01000010">
    <property type="protein sequence ID" value="PWZ07655.1"/>
    <property type="molecule type" value="Genomic_DNA"/>
</dbReference>
<protein>
    <submittedName>
        <fullName evidence="1">Uncharacterized protein</fullName>
    </submittedName>
</protein>
<proteinExistence type="predicted"/>